<sequence length="915" mass="102513">MDPRLYFQTLYGTRIAEHDTRTLPSEPTQALSVEGNSSNMESSDISSASLPTDSTQDGQTDDGSDQGSDYTVSLKDDLRKALDNVKVAGSFASFRKLSRTPPDGLYVDGVGDIAMPLGETQARQLIAKARQAPYGRGSETVVDTSVRNTWEIDAAQFSFNNQRWPGYVRHLCSHVAADLGIKSPIRAEIYKMLIYERGDMFKSHTDTEKIPGQFGTLFVALPSSHTGGDVMVKHCGEQKTFKTSKHEQSFICWYSDVHHKVCPVESGYRWVLTYNLALDPNAVRPSAGLEPAESRQNGLYYVLDHDYTEASIKLNNLKTRDLAIGQVLNNLSKELDFEVFFALLEKEGFGEPEVDHSKFYDVDVYREEGEESSEEEPFLCIEELIEVDYRVKTVRDMFGKPVVGGLLLDPEEEILQNDGELFADDDPEQLRWISPNVLRPQAMVARTFGPKNPLIDGNDLMSILKVAIELGDYDSFAEACLDQNAVIPTSFFTWTKQWLKRSNTDSCFQNHELGLSCVVDSYPDMCDRLAALRNLIPKPEDADWSASLRDEISTWVHGKLEECLGDLLMKKKVGDGDGKTIIEMALILPVPPRFLSTSVVPLLDPGRQSIAFFITLLAWLWKEVSAGVIPRDDGVAIYRTIAKQFLASADFSILRPKGGNKSEHGNKWQRTSHDGSNKRPPKKQLLRTVTSNTLVSFFEALVKISTPDDDLATQFITKLNDVYVRVQPAPSNSLVRPRVNCPRLHRPDCNVLNFFLQDPIEEVERFDVDKKARRHLHEMLDEHGIDCTHVSERGTTPNTLVVTKTFTQEEQPIKEWRERKAYAESRLGIFGTYSQAMPELRILLGEQFDRIMSMEDAYPNTAPRPLAFASGLVIGRSREAVSGSSRSTAAPVAGVKRSRSIGLEDGVETVDLTED</sequence>
<name>A0ABR3D9H9_NEUIN</name>
<evidence type="ECO:0000256" key="1">
    <source>
        <dbReference type="SAM" id="MobiDB-lite"/>
    </source>
</evidence>
<feature type="region of interest" description="Disordered" evidence="1">
    <location>
        <begin position="18"/>
        <end position="71"/>
    </location>
</feature>
<reference evidence="3 4" key="1">
    <citation type="submission" date="2023-09" db="EMBL/GenBank/DDBJ databases">
        <title>Multi-omics analysis of a traditional fermented food reveals byproduct-associated fungal strains for waste-to-food upcycling.</title>
        <authorList>
            <consortium name="Lawrence Berkeley National Laboratory"/>
            <person name="Rekdal V.M."/>
            <person name="Villalobos-Escobedo J.M."/>
            <person name="Rodriguez-Valeron N."/>
            <person name="Garcia M.O."/>
            <person name="Vasquez D.P."/>
            <person name="Damayanti I."/>
            <person name="Sorensen P.M."/>
            <person name="Baidoo E.E."/>
            <person name="De Carvalho A.C."/>
            <person name="Riley R."/>
            <person name="Lipzen A."/>
            <person name="He G."/>
            <person name="Yan M."/>
            <person name="Haridas S."/>
            <person name="Daum C."/>
            <person name="Yoshinaga Y."/>
            <person name="Ng V."/>
            <person name="Grigoriev I.V."/>
            <person name="Munk R."/>
            <person name="Nuraida L."/>
            <person name="Wijaya C.H."/>
            <person name="Morales P.-C."/>
            <person name="Keasling J.D."/>
        </authorList>
    </citation>
    <scope>NUCLEOTIDE SEQUENCE [LARGE SCALE GENOMIC DNA]</scope>
    <source>
        <strain evidence="3 4">FGSC 2613</strain>
    </source>
</reference>
<dbReference type="Pfam" id="PF13640">
    <property type="entry name" value="2OG-FeII_Oxy_3"/>
    <property type="match status" value="1"/>
</dbReference>
<keyword evidence="4" id="KW-1185">Reference proteome</keyword>
<evidence type="ECO:0000313" key="4">
    <source>
        <dbReference type="Proteomes" id="UP001451303"/>
    </source>
</evidence>
<organism evidence="3 4">
    <name type="scientific">Neurospora intermedia</name>
    <dbReference type="NCBI Taxonomy" id="5142"/>
    <lineage>
        <taxon>Eukaryota</taxon>
        <taxon>Fungi</taxon>
        <taxon>Dikarya</taxon>
        <taxon>Ascomycota</taxon>
        <taxon>Pezizomycotina</taxon>
        <taxon>Sordariomycetes</taxon>
        <taxon>Sordariomycetidae</taxon>
        <taxon>Sordariales</taxon>
        <taxon>Sordariaceae</taxon>
        <taxon>Neurospora</taxon>
    </lineage>
</organism>
<proteinExistence type="predicted"/>
<dbReference type="PANTHER" id="PTHR33099:SF7">
    <property type="entry name" value="MYND-TYPE DOMAIN-CONTAINING PROTEIN"/>
    <property type="match status" value="1"/>
</dbReference>
<feature type="region of interest" description="Disordered" evidence="1">
    <location>
        <begin position="657"/>
        <end position="682"/>
    </location>
</feature>
<feature type="compositionally biased region" description="Low complexity" evidence="1">
    <location>
        <begin position="37"/>
        <end position="58"/>
    </location>
</feature>
<accession>A0ABR3D9H9</accession>
<evidence type="ECO:0000259" key="2">
    <source>
        <dbReference type="Pfam" id="PF13640"/>
    </source>
</evidence>
<feature type="compositionally biased region" description="Polar residues" evidence="1">
    <location>
        <begin position="22"/>
        <end position="36"/>
    </location>
</feature>
<dbReference type="Gene3D" id="2.60.120.620">
    <property type="entry name" value="q2cbj1_9rhob like domain"/>
    <property type="match status" value="1"/>
</dbReference>
<dbReference type="InterPro" id="IPR044862">
    <property type="entry name" value="Pro_4_hyd_alph_FE2OG_OXY"/>
</dbReference>
<gene>
    <name evidence="3" type="ORF">QR685DRAFT_573689</name>
</gene>
<dbReference type="Proteomes" id="UP001451303">
    <property type="component" value="Unassembled WGS sequence"/>
</dbReference>
<comment type="caution">
    <text evidence="3">The sequence shown here is derived from an EMBL/GenBank/DDBJ whole genome shotgun (WGS) entry which is preliminary data.</text>
</comment>
<dbReference type="EMBL" id="JAVLET010000007">
    <property type="protein sequence ID" value="KAL0468411.1"/>
    <property type="molecule type" value="Genomic_DNA"/>
</dbReference>
<protein>
    <recommendedName>
        <fullName evidence="2">Prolyl 4-hydroxylase alpha subunit Fe(2+) 2OG dioxygenase domain-containing protein</fullName>
    </recommendedName>
</protein>
<evidence type="ECO:0000313" key="3">
    <source>
        <dbReference type="EMBL" id="KAL0468411.1"/>
    </source>
</evidence>
<feature type="compositionally biased region" description="Basic and acidic residues" evidence="1">
    <location>
        <begin position="660"/>
        <end position="677"/>
    </location>
</feature>
<dbReference type="PANTHER" id="PTHR33099">
    <property type="entry name" value="FE2OG DIOXYGENASE DOMAIN-CONTAINING PROTEIN"/>
    <property type="match status" value="1"/>
</dbReference>
<feature type="domain" description="Prolyl 4-hydroxylase alpha subunit Fe(2+) 2OG dioxygenase" evidence="2">
    <location>
        <begin position="192"/>
        <end position="275"/>
    </location>
</feature>